<dbReference type="AlphaFoldDB" id="A0A218Z7G8"/>
<organism evidence="2 3">
    <name type="scientific">Diplocarpon coronariae</name>
    <dbReference type="NCBI Taxonomy" id="2795749"/>
    <lineage>
        <taxon>Eukaryota</taxon>
        <taxon>Fungi</taxon>
        <taxon>Dikarya</taxon>
        <taxon>Ascomycota</taxon>
        <taxon>Pezizomycotina</taxon>
        <taxon>Leotiomycetes</taxon>
        <taxon>Helotiales</taxon>
        <taxon>Drepanopezizaceae</taxon>
        <taxon>Diplocarpon</taxon>
    </lineage>
</organism>
<protein>
    <submittedName>
        <fullName evidence="2">Uncharacterized protein</fullName>
    </submittedName>
</protein>
<reference evidence="2 3" key="1">
    <citation type="submission" date="2017-04" db="EMBL/GenBank/DDBJ databases">
        <title>Draft genome sequence of Marssonina coronaria NL1: causal agent of apple blotch.</title>
        <authorList>
            <person name="Cheng Q."/>
        </authorList>
    </citation>
    <scope>NUCLEOTIDE SEQUENCE [LARGE SCALE GENOMIC DNA]</scope>
    <source>
        <strain evidence="2 3">NL1</strain>
    </source>
</reference>
<keyword evidence="3" id="KW-1185">Reference proteome</keyword>
<dbReference type="EMBL" id="MZNU01000153">
    <property type="protein sequence ID" value="OWP03938.1"/>
    <property type="molecule type" value="Genomic_DNA"/>
</dbReference>
<gene>
    <name evidence="2" type="ORF">B2J93_4502</name>
</gene>
<feature type="region of interest" description="Disordered" evidence="1">
    <location>
        <begin position="1"/>
        <end position="106"/>
    </location>
</feature>
<feature type="compositionally biased region" description="Low complexity" evidence="1">
    <location>
        <begin position="49"/>
        <end position="61"/>
    </location>
</feature>
<evidence type="ECO:0000313" key="2">
    <source>
        <dbReference type="EMBL" id="OWP03938.1"/>
    </source>
</evidence>
<dbReference type="Proteomes" id="UP000242519">
    <property type="component" value="Unassembled WGS sequence"/>
</dbReference>
<accession>A0A218Z7G8</accession>
<name>A0A218Z7G8_9HELO</name>
<proteinExistence type="predicted"/>
<sequence>MTSGATAYTSQEEKGVSVASALFDTVQREGNEWPWDPLESPAREVPDSTAARPPRATAAATSGSSELRQTLHAQSHRRLATEPGLNSGEKRLDRPLRRKTAGGTRTLRYRQPRGTIRKVSSIKLGSREVQQCVSRVSYTRDKHCQSN</sequence>
<comment type="caution">
    <text evidence="2">The sequence shown here is derived from an EMBL/GenBank/DDBJ whole genome shotgun (WGS) entry which is preliminary data.</text>
</comment>
<feature type="compositionally biased region" description="Polar residues" evidence="1">
    <location>
        <begin position="1"/>
        <end position="10"/>
    </location>
</feature>
<dbReference type="InParanoid" id="A0A218Z7G8"/>
<evidence type="ECO:0000256" key="1">
    <source>
        <dbReference type="SAM" id="MobiDB-lite"/>
    </source>
</evidence>
<feature type="compositionally biased region" description="Polar residues" evidence="1">
    <location>
        <begin position="62"/>
        <end position="73"/>
    </location>
</feature>
<evidence type="ECO:0000313" key="3">
    <source>
        <dbReference type="Proteomes" id="UP000242519"/>
    </source>
</evidence>